<proteinExistence type="predicted"/>
<feature type="compositionally biased region" description="Polar residues" evidence="2">
    <location>
        <begin position="808"/>
        <end position="817"/>
    </location>
</feature>
<feature type="compositionally biased region" description="Basic residues" evidence="2">
    <location>
        <begin position="256"/>
        <end position="265"/>
    </location>
</feature>
<dbReference type="WBParaSite" id="maker-uti_cns_0006893-snap-gene-0.2-mRNA-1">
    <property type="protein sequence ID" value="maker-uti_cns_0006893-snap-gene-0.2-mRNA-1"/>
    <property type="gene ID" value="maker-uti_cns_0006893-snap-gene-0.2"/>
</dbReference>
<accession>A0A1I8HLM8</accession>
<feature type="compositionally biased region" description="Basic residues" evidence="2">
    <location>
        <begin position="283"/>
        <end position="292"/>
    </location>
</feature>
<protein>
    <submittedName>
        <fullName evidence="4">Cylicin_N domain-containing protein</fullName>
    </submittedName>
</protein>
<feature type="compositionally biased region" description="Basic residues" evidence="2">
    <location>
        <begin position="229"/>
        <end position="239"/>
    </location>
</feature>
<dbReference type="Proteomes" id="UP000095280">
    <property type="component" value="Unplaced"/>
</dbReference>
<feature type="compositionally biased region" description="Basic residues" evidence="2">
    <location>
        <begin position="367"/>
        <end position="379"/>
    </location>
</feature>
<feature type="region of interest" description="Disordered" evidence="2">
    <location>
        <begin position="80"/>
        <end position="146"/>
    </location>
</feature>
<feature type="region of interest" description="Disordered" evidence="2">
    <location>
        <begin position="216"/>
        <end position="455"/>
    </location>
</feature>
<evidence type="ECO:0000256" key="2">
    <source>
        <dbReference type="SAM" id="MobiDB-lite"/>
    </source>
</evidence>
<feature type="region of interest" description="Disordered" evidence="2">
    <location>
        <begin position="697"/>
        <end position="726"/>
    </location>
</feature>
<feature type="region of interest" description="Disordered" evidence="2">
    <location>
        <begin position="740"/>
        <end position="896"/>
    </location>
</feature>
<evidence type="ECO:0000313" key="3">
    <source>
        <dbReference type="Proteomes" id="UP000095280"/>
    </source>
</evidence>
<dbReference type="GO" id="GO:0005634">
    <property type="term" value="C:nucleus"/>
    <property type="evidence" value="ECO:0007669"/>
    <property type="project" value="TreeGrafter"/>
</dbReference>
<feature type="compositionally biased region" description="Polar residues" evidence="2">
    <location>
        <begin position="533"/>
        <end position="543"/>
    </location>
</feature>
<organism evidence="3 4">
    <name type="scientific">Macrostomum lignano</name>
    <dbReference type="NCBI Taxonomy" id="282301"/>
    <lineage>
        <taxon>Eukaryota</taxon>
        <taxon>Metazoa</taxon>
        <taxon>Spiralia</taxon>
        <taxon>Lophotrochozoa</taxon>
        <taxon>Platyhelminthes</taxon>
        <taxon>Rhabditophora</taxon>
        <taxon>Macrostomorpha</taxon>
        <taxon>Macrostomida</taxon>
        <taxon>Macrostomidae</taxon>
        <taxon>Macrostomum</taxon>
    </lineage>
</organism>
<dbReference type="GO" id="GO:0043565">
    <property type="term" value="F:sequence-specific DNA binding"/>
    <property type="evidence" value="ECO:0007669"/>
    <property type="project" value="TreeGrafter"/>
</dbReference>
<feature type="compositionally biased region" description="Basic residues" evidence="2">
    <location>
        <begin position="398"/>
        <end position="407"/>
    </location>
</feature>
<evidence type="ECO:0000256" key="1">
    <source>
        <dbReference type="ARBA" id="ARBA00023242"/>
    </source>
</evidence>
<feature type="compositionally biased region" description="Acidic residues" evidence="2">
    <location>
        <begin position="841"/>
        <end position="857"/>
    </location>
</feature>
<feature type="region of interest" description="Disordered" evidence="2">
    <location>
        <begin position="503"/>
        <end position="551"/>
    </location>
</feature>
<dbReference type="InterPro" id="IPR045178">
    <property type="entry name" value="Fhl1/FHA1"/>
</dbReference>
<feature type="compositionally biased region" description="Polar residues" evidence="2">
    <location>
        <begin position="710"/>
        <end position="726"/>
    </location>
</feature>
<feature type="compositionally biased region" description="Basic and acidic residues" evidence="2">
    <location>
        <begin position="127"/>
        <end position="139"/>
    </location>
</feature>
<keyword evidence="1" id="KW-0539">Nucleus</keyword>
<feature type="compositionally biased region" description="Low complexity" evidence="2">
    <location>
        <begin position="697"/>
        <end position="709"/>
    </location>
</feature>
<feature type="compositionally biased region" description="Basic and acidic residues" evidence="2">
    <location>
        <begin position="80"/>
        <end position="98"/>
    </location>
</feature>
<name>A0A1I8HLM8_9PLAT</name>
<feature type="compositionally biased region" description="Basic and acidic residues" evidence="2">
    <location>
        <begin position="858"/>
        <end position="876"/>
    </location>
</feature>
<dbReference type="AlphaFoldDB" id="A0A1I8HLM8"/>
<keyword evidence="3" id="KW-1185">Reference proteome</keyword>
<feature type="compositionally biased region" description="Basic residues" evidence="2">
    <location>
        <begin position="339"/>
        <end position="351"/>
    </location>
</feature>
<dbReference type="GO" id="GO:0060962">
    <property type="term" value="P:regulation of ribosomal protein gene transcription by RNA polymerase II"/>
    <property type="evidence" value="ECO:0007669"/>
    <property type="project" value="InterPro"/>
</dbReference>
<dbReference type="PANTHER" id="PTHR21712">
    <property type="entry name" value="PRE-RRNA-PROCESSING PROTEIN FHL1"/>
    <property type="match status" value="1"/>
</dbReference>
<reference evidence="4" key="1">
    <citation type="submission" date="2016-11" db="UniProtKB">
        <authorList>
            <consortium name="WormBaseParasite"/>
        </authorList>
    </citation>
    <scope>IDENTIFICATION</scope>
</reference>
<dbReference type="PANTHER" id="PTHR21712:SF29">
    <property type="entry name" value="PRE-RRNA-PROCESSING PROTEIN FHL1"/>
    <property type="match status" value="1"/>
</dbReference>
<sequence>VNSRWHWLSEANEVWLPKCNRLRWLLPPEGHEDIQRTMRWTGGALLPDGVYKRLYRDNLLSLQHDGVALMERHRLLETSRRQDAQVEAERQTRLETSRRRQLPLMQAPWHSSGAAPAHRFNVLDSQDIQRMDSRRRDPPPRNTMRSVVQVPSGRPFCSSINISGSSPERAELRGTTATMLNTSRSFHATRALFSESTTQTPAALWRAASAAAAAAAAASDEDGNDEKKKKDKKKKKKMTKPVAAKMKATAKEATRRRTRKKKKKDKAGSGKDESDSDGDEKKKDKKKKKKKDKAGSGKDESDSDGDEKKKDKKKKKKKDKAEKKAGSSEDESDSDGSDKKKKDKNKKKKKEKAGSSEDESDSDGGDKKKKDKKKKKKKDKAGSGEDESDSGAEEDKKKKDKKKKKKKDGSEEEEDSKGEGKQKKKKKEKQIEEFKPRKLNLKEGASGRGNPRCGAFAPSVAKATVGGSRLRQAAALQLATPLQSKLPPAFLGSLLAVTMQPKLPQQRRSPRHTPLRPGSPQGTQGRAFPKQRAVQSFASSSRSPLKEQPAAMSQLNGADRIDAVYLGWLPIDAEAPALAALDELLNQRLAINRSAAGRLRRHQLQIATGIEGSGGCLRMSEFSNSDPNGGQQRQVLVPFADIDWVGIHPRDSMTFGIVLNGYNEDSNSFMHVHAWQSLTGGAGNFAASLAAAADAVEAQQTQQQQQKPQPNFQKKPSHSQQRQSMPVQDKFCLHKHAAENGGAKIESSQHSDSRRRTWAPWRTLSPTSCKNRLDAGGSGGAPLLHPPRDYDTLRRSHGNPRHWRADLSNLSRSSQAPNGAYIRRQSVVQLSESAPTKADQEEPAPDYDYDYDENDDEDYRHLDYAESEFERQKRLSDGGGSGSTRATTGDVWAWRS</sequence>
<evidence type="ECO:0000313" key="4">
    <source>
        <dbReference type="WBParaSite" id="maker-uti_cns_0006893-snap-gene-0.2-mRNA-1"/>
    </source>
</evidence>